<organism evidence="1 2">
    <name type="scientific">Populus trichocarpa</name>
    <name type="common">Western balsam poplar</name>
    <name type="synonym">Populus balsamifera subsp. trichocarpa</name>
    <dbReference type="NCBI Taxonomy" id="3694"/>
    <lineage>
        <taxon>Eukaryota</taxon>
        <taxon>Viridiplantae</taxon>
        <taxon>Streptophyta</taxon>
        <taxon>Embryophyta</taxon>
        <taxon>Tracheophyta</taxon>
        <taxon>Spermatophyta</taxon>
        <taxon>Magnoliopsida</taxon>
        <taxon>eudicotyledons</taxon>
        <taxon>Gunneridae</taxon>
        <taxon>Pentapetalae</taxon>
        <taxon>rosids</taxon>
        <taxon>fabids</taxon>
        <taxon>Malpighiales</taxon>
        <taxon>Salicaceae</taxon>
        <taxon>Saliceae</taxon>
        <taxon>Populus</taxon>
    </lineage>
</organism>
<evidence type="ECO:0000313" key="2">
    <source>
        <dbReference type="Proteomes" id="UP000006729"/>
    </source>
</evidence>
<dbReference type="Proteomes" id="UP000006729">
    <property type="component" value="Chromosome 1"/>
</dbReference>
<protein>
    <submittedName>
        <fullName evidence="1">Uncharacterized protein</fullName>
    </submittedName>
</protein>
<gene>
    <name evidence="1" type="ORF">POPTR_001G272600</name>
</gene>
<dbReference type="EMBL" id="CM009290">
    <property type="protein sequence ID" value="PNT56928.1"/>
    <property type="molecule type" value="Genomic_DNA"/>
</dbReference>
<sequence length="159" mass="17770">MHSSTEDEMYLNVLFSFGVTSHNHLLSPIPLKPSMSKPEHCGVLPMFGLGCQARAHGAPHPCVLTRVFGEVPTLRLEGVAQAHKDTWHALKDWARVLHRIPWVLVYNNLVEYETNGGFLYLVSGHLDLHSNTVSTVRTNGRAFLTKSRKKIGTCLDLET</sequence>
<evidence type="ECO:0000313" key="1">
    <source>
        <dbReference type="EMBL" id="PNT56928.1"/>
    </source>
</evidence>
<proteinExistence type="predicted"/>
<accession>A0A2K2C4H8</accession>
<dbReference type="InParanoid" id="A0A2K2C4H8"/>
<reference evidence="1 2" key="1">
    <citation type="journal article" date="2006" name="Science">
        <title>The genome of black cottonwood, Populus trichocarpa (Torr. &amp; Gray).</title>
        <authorList>
            <person name="Tuskan G.A."/>
            <person name="Difazio S."/>
            <person name="Jansson S."/>
            <person name="Bohlmann J."/>
            <person name="Grigoriev I."/>
            <person name="Hellsten U."/>
            <person name="Putnam N."/>
            <person name="Ralph S."/>
            <person name="Rombauts S."/>
            <person name="Salamov A."/>
            <person name="Schein J."/>
            <person name="Sterck L."/>
            <person name="Aerts A."/>
            <person name="Bhalerao R.R."/>
            <person name="Bhalerao R.P."/>
            <person name="Blaudez D."/>
            <person name="Boerjan W."/>
            <person name="Brun A."/>
            <person name="Brunner A."/>
            <person name="Busov V."/>
            <person name="Campbell M."/>
            <person name="Carlson J."/>
            <person name="Chalot M."/>
            <person name="Chapman J."/>
            <person name="Chen G.L."/>
            <person name="Cooper D."/>
            <person name="Coutinho P.M."/>
            <person name="Couturier J."/>
            <person name="Covert S."/>
            <person name="Cronk Q."/>
            <person name="Cunningham R."/>
            <person name="Davis J."/>
            <person name="Degroeve S."/>
            <person name="Dejardin A."/>
            <person name="Depamphilis C."/>
            <person name="Detter J."/>
            <person name="Dirks B."/>
            <person name="Dubchak I."/>
            <person name="Duplessis S."/>
            <person name="Ehlting J."/>
            <person name="Ellis B."/>
            <person name="Gendler K."/>
            <person name="Goodstein D."/>
            <person name="Gribskov M."/>
            <person name="Grimwood J."/>
            <person name="Groover A."/>
            <person name="Gunter L."/>
            <person name="Hamberger B."/>
            <person name="Heinze B."/>
            <person name="Helariutta Y."/>
            <person name="Henrissat B."/>
            <person name="Holligan D."/>
            <person name="Holt R."/>
            <person name="Huang W."/>
            <person name="Islam-Faridi N."/>
            <person name="Jones S."/>
            <person name="Jones-Rhoades M."/>
            <person name="Jorgensen R."/>
            <person name="Joshi C."/>
            <person name="Kangasjarvi J."/>
            <person name="Karlsson J."/>
            <person name="Kelleher C."/>
            <person name="Kirkpatrick R."/>
            <person name="Kirst M."/>
            <person name="Kohler A."/>
            <person name="Kalluri U."/>
            <person name="Larimer F."/>
            <person name="Leebens-Mack J."/>
            <person name="Leple J.C."/>
            <person name="Locascio P."/>
            <person name="Lou Y."/>
            <person name="Lucas S."/>
            <person name="Martin F."/>
            <person name="Montanini B."/>
            <person name="Napoli C."/>
            <person name="Nelson D.R."/>
            <person name="Nelson C."/>
            <person name="Nieminen K."/>
            <person name="Nilsson O."/>
            <person name="Pereda V."/>
            <person name="Peter G."/>
            <person name="Philippe R."/>
            <person name="Pilate G."/>
            <person name="Poliakov A."/>
            <person name="Razumovskaya J."/>
            <person name="Richardson P."/>
            <person name="Rinaldi C."/>
            <person name="Ritland K."/>
            <person name="Rouze P."/>
            <person name="Ryaboy D."/>
            <person name="Schmutz J."/>
            <person name="Schrader J."/>
            <person name="Segerman B."/>
            <person name="Shin H."/>
            <person name="Siddiqui A."/>
            <person name="Sterky F."/>
            <person name="Terry A."/>
            <person name="Tsai C.J."/>
            <person name="Uberbacher E."/>
            <person name="Unneberg P."/>
            <person name="Vahala J."/>
            <person name="Wall K."/>
            <person name="Wessler S."/>
            <person name="Yang G."/>
            <person name="Yin T."/>
            <person name="Douglas C."/>
            <person name="Marra M."/>
            <person name="Sandberg G."/>
            <person name="Van de Peer Y."/>
            <person name="Rokhsar D."/>
        </authorList>
    </citation>
    <scope>NUCLEOTIDE SEQUENCE [LARGE SCALE GENOMIC DNA]</scope>
    <source>
        <strain evidence="2">cv. Nisqually</strain>
    </source>
</reference>
<dbReference type="AlphaFoldDB" id="A0A2K2C4H8"/>
<name>A0A2K2C4H8_POPTR</name>
<keyword evidence="2" id="KW-1185">Reference proteome</keyword>